<evidence type="ECO:0000313" key="2">
    <source>
        <dbReference type="WBParaSite" id="PSAMB.scaffold3476size18110.g21620.t1"/>
    </source>
</evidence>
<accession>A0A914W7T5</accession>
<dbReference type="WBParaSite" id="PSAMB.scaffold3476size18110.g21620.t1">
    <property type="protein sequence ID" value="PSAMB.scaffold3476size18110.g21620.t1"/>
    <property type="gene ID" value="PSAMB.scaffold3476size18110.g21620"/>
</dbReference>
<dbReference type="Proteomes" id="UP000887566">
    <property type="component" value="Unplaced"/>
</dbReference>
<name>A0A914W7T5_9BILA</name>
<protein>
    <submittedName>
        <fullName evidence="2">Uncharacterized protein</fullName>
    </submittedName>
</protein>
<reference evidence="2" key="1">
    <citation type="submission" date="2022-11" db="UniProtKB">
        <authorList>
            <consortium name="WormBaseParasite"/>
        </authorList>
    </citation>
    <scope>IDENTIFICATION</scope>
</reference>
<dbReference type="AlphaFoldDB" id="A0A914W7T5"/>
<evidence type="ECO:0000313" key="1">
    <source>
        <dbReference type="Proteomes" id="UP000887566"/>
    </source>
</evidence>
<proteinExistence type="predicted"/>
<organism evidence="1 2">
    <name type="scientific">Plectus sambesii</name>
    <dbReference type="NCBI Taxonomy" id="2011161"/>
    <lineage>
        <taxon>Eukaryota</taxon>
        <taxon>Metazoa</taxon>
        <taxon>Ecdysozoa</taxon>
        <taxon>Nematoda</taxon>
        <taxon>Chromadorea</taxon>
        <taxon>Plectida</taxon>
        <taxon>Plectina</taxon>
        <taxon>Plectoidea</taxon>
        <taxon>Plectidae</taxon>
        <taxon>Plectus</taxon>
    </lineage>
</organism>
<keyword evidence="1" id="KW-1185">Reference proteome</keyword>
<sequence length="110" mass="12125">MGTGQWPPPRLWAARLHLVVEPRALPSYLSLPTPPAPPPIDTPVRSFADDRAASNFSLANTPVHVLPPHRPQHTLYALIIDAVDTDTPVDGATPRFRSRTRIRTPAICDH</sequence>